<dbReference type="PROSITE" id="PS51985">
    <property type="entry name" value="CPB2"/>
    <property type="match status" value="1"/>
</dbReference>
<proteinExistence type="predicted"/>
<comment type="caution">
    <text evidence="5">The sequence shown here is derived from an EMBL/GenBank/DDBJ whole genome shotgun (WGS) entry which is preliminary data.</text>
</comment>
<accession>A0AAV2HCD3</accession>
<dbReference type="Pfam" id="PF18409">
    <property type="entry name" value="Plk4_PB2"/>
    <property type="match status" value="1"/>
</dbReference>
<dbReference type="EMBL" id="CAXITT010000077">
    <property type="protein sequence ID" value="CAL1530888.1"/>
    <property type="molecule type" value="Genomic_DNA"/>
</dbReference>
<evidence type="ECO:0000313" key="5">
    <source>
        <dbReference type="EMBL" id="CAL1530888.1"/>
    </source>
</evidence>
<dbReference type="InterPro" id="IPR033696">
    <property type="entry name" value="POLO_box_Plk4_C"/>
</dbReference>
<keyword evidence="6" id="KW-1185">Reference proteome</keyword>
<dbReference type="Proteomes" id="UP001497497">
    <property type="component" value="Unassembled WGS sequence"/>
</dbReference>
<feature type="domain" description="Cryptic POLO box 2 (CPB2)" evidence="4">
    <location>
        <begin position="119"/>
        <end position="232"/>
    </location>
</feature>
<protein>
    <submittedName>
        <fullName evidence="5">Uncharacterized protein</fullName>
    </submittedName>
</protein>
<reference evidence="5 6" key="1">
    <citation type="submission" date="2024-04" db="EMBL/GenBank/DDBJ databases">
        <authorList>
            <consortium name="Genoscope - CEA"/>
            <person name="William W."/>
        </authorList>
    </citation>
    <scope>NUCLEOTIDE SEQUENCE [LARGE SCALE GENOMIC DNA]</scope>
</reference>
<name>A0AAV2HCD3_LYMST</name>
<evidence type="ECO:0000259" key="2">
    <source>
        <dbReference type="PROSITE" id="PS50078"/>
    </source>
</evidence>
<dbReference type="Gene3D" id="2.40.50.930">
    <property type="match status" value="1"/>
</dbReference>
<organism evidence="5 6">
    <name type="scientific">Lymnaea stagnalis</name>
    <name type="common">Great pond snail</name>
    <name type="synonym">Helix stagnalis</name>
    <dbReference type="NCBI Taxonomy" id="6523"/>
    <lineage>
        <taxon>Eukaryota</taxon>
        <taxon>Metazoa</taxon>
        <taxon>Spiralia</taxon>
        <taxon>Lophotrochozoa</taxon>
        <taxon>Mollusca</taxon>
        <taxon>Gastropoda</taxon>
        <taxon>Heterobranchia</taxon>
        <taxon>Euthyneura</taxon>
        <taxon>Panpulmonata</taxon>
        <taxon>Hygrophila</taxon>
        <taxon>Lymnaeoidea</taxon>
        <taxon>Lymnaeidae</taxon>
        <taxon>Lymnaea</taxon>
    </lineage>
</organism>
<dbReference type="InterPro" id="IPR033698">
    <property type="entry name" value="POLO_box_Plk4_2"/>
</dbReference>
<gene>
    <name evidence="5" type="ORF">GSLYS_00005013001</name>
</gene>
<dbReference type="InterPro" id="IPR000959">
    <property type="entry name" value="POLO_box_dom"/>
</dbReference>
<dbReference type="Gene3D" id="3.30.1120.130">
    <property type="match status" value="1"/>
</dbReference>
<evidence type="ECO:0000259" key="3">
    <source>
        <dbReference type="PROSITE" id="PS51984"/>
    </source>
</evidence>
<feature type="domain" description="POLO box" evidence="2">
    <location>
        <begin position="837"/>
        <end position="914"/>
    </location>
</feature>
<evidence type="ECO:0000256" key="1">
    <source>
        <dbReference type="ARBA" id="ARBA00022843"/>
    </source>
</evidence>
<dbReference type="InterPro" id="IPR033699">
    <property type="entry name" value="POLO_box_Plk4_1"/>
</dbReference>
<dbReference type="InterPro" id="IPR046437">
    <property type="entry name" value="Ser_Thr-PK_POLO_box_1_sf"/>
</dbReference>
<dbReference type="SUPFAM" id="SSF82615">
    <property type="entry name" value="Polo-box domain"/>
    <property type="match status" value="1"/>
</dbReference>
<sequence length="926" mass="103111">METILPRCPIINTARLKPFRQRLNRIIMTITDSGCVSMEVMTHLTAQTDSPEIAKELFHISPDGTQIEVYQSAEGVSAIDGCPVSCQPYKVYTYPNLPDKQWRKYHHCYKFIQVVKSRTPKIVLITEHARCKLMENFPHPDFQACFTDGVTVHLTETKITVTDALGSSLSFDSTSVNCHVNASTMERVEFAKKCKVQCLEIQDSVSRLKSHEQNSDLFPIVVGTSSSPFKLSAPMYNNENAVNQNGSRPSLEPPVTNLPPFTQQSLPLTHSLTDSKPLNSKNYLSQSNSFSQENCVDCHFNVENQAPKQGGNQYLSYEIQSRQCHESDSISFSALDFKDIQQVKDSRCDCMIQGLSESVTPQTPQKSQDFVFSTENKCFCQNTTTTAHSLERCPQTFGMSSQEDTLLNLPPFFNASCSISQSSGNHQVESYQILGGNHPADCHVDGQVQTPGAPGSTHGHTACMNQQEHIYQTPKKSSNVMPYHPQCYSVDSMKHRHYLKDENRYSLTLGALVDETELRNVRKNLFSDLTLEEPLVKPMPFSDPESLRKDLLSLQRTPSLELSFCNETDVPQSTDNNLGQASRLDVLTLLQHSQNMPSCSTSAQVAQVVHATHSNEESDFNFEQTLSYVKESCNNLQTYRDHKNVKDNNPLMDENKVRQSAAVIAGKESAIEKQALPIPNICSSPVKSVSLQKRSCPSPLNSPLKMGGATGSQNCSAGIMTGHLTCNMPLEMSLCQSCSANSNNSPLSSASWNGSCQSIQSHEHSYKSDPRNYEKTNLGVNYLQSPHKEVIMFASNEMDRNAFRINRHPHLRNSLDMSASSYYSDSHSSSPSSGCDPIRQVFVPYSGWASFYASGSVWILYNDGTQLGVKSTEATIIYVDQDGTQKRYRNSDVIPEIIKMKLEKLPKIIEMLVKSPPITTGTGMQS</sequence>
<dbReference type="CDD" id="cd13116">
    <property type="entry name" value="POLO_box_Plk4_3"/>
    <property type="match status" value="1"/>
</dbReference>
<feature type="domain" description="Cryptic POLO box 1 (CPB1)" evidence="3">
    <location>
        <begin position="3"/>
        <end position="118"/>
    </location>
</feature>
<evidence type="ECO:0000259" key="4">
    <source>
        <dbReference type="PROSITE" id="PS51985"/>
    </source>
</evidence>
<dbReference type="InterPro" id="IPR047108">
    <property type="entry name" value="Plk4-like_POLO_box_2_sf"/>
</dbReference>
<dbReference type="Gene3D" id="3.30.1120.120">
    <property type="match status" value="1"/>
</dbReference>
<dbReference type="Pfam" id="PF18190">
    <property type="entry name" value="Plk4_PB1"/>
    <property type="match status" value="1"/>
</dbReference>
<keyword evidence="1" id="KW-0832">Ubl conjugation</keyword>
<dbReference type="PROSITE" id="PS51984">
    <property type="entry name" value="CPB1"/>
    <property type="match status" value="1"/>
</dbReference>
<dbReference type="AlphaFoldDB" id="A0AAV2HCD3"/>
<evidence type="ECO:0000313" key="6">
    <source>
        <dbReference type="Proteomes" id="UP001497497"/>
    </source>
</evidence>
<dbReference type="PROSITE" id="PS50078">
    <property type="entry name" value="POLO_BOX"/>
    <property type="match status" value="1"/>
</dbReference>